<sequence>MKKPEIIRPLDIRVFGNVMPHTTNNKGFESFYSKVDYKNKTKVKSLEKNTFTLSPLGKDVFMTASITNPSGITENNCRVELGDTVAMMITLTTKDDDGNNIPVVNHQIYIAVDTVITDQQLTNKNGIITYNYTCEKSGEHEIKFYTKFEDGYNGTEKSIKVTGLYDTILTLESKETRTSHTQPVDITVKLTTTEGTPIKNAQLHLYENNYEMVKCFNNYKTDTSGIIKFPYKELHNYNQDVLFKDAKYPEKIIQNKVHQVTGKLVKKGTDEPVANQLVSLYLDYQIPPIGEARTDDEGYFSIDFKIEDNDPHMMFIANNRDSSLDTTASRIPFGVDLYKRSFTAVPVPTVEVVPTVTSIIPGQTLDLSVTVTDKDASFKDEKVYWWYSLDQNTWYPFSDDEDESISILGGMGGAEKNFIYNKKAENLYIKAEYKGNAVYGEAISNIVTIHYNPEKISLNMSFTENNFIRNIPNNIKVEMKDSSNKPIVGYDIEFWEIPVTLDNDYDMTGIEARRIGVAKTNNEGVAIKEYTPINRGNFRIKAIYKLSINVQKYDATEISDTILVQKRTRKVITTIEPTYNENTKFQIPLIIQDELDQTPLSETVTYSYQKTGTTQKTEKTITTNNEGKATLEIPALSEGTYVLNIQLPSTAEYYRIDTRRTLKVTKKEIPELNFYDITCKKGEITTINIKAPSDYRGKIELKTVQTNKIIASITPTDNDKGILEINTIIDEDIGRYNYKLVYASDSKYSGGTTTDFQELKIYGSFSISCANAVNGIIEAKRKINLLLTGRITDLYNEDYTGSVSCWINGEKFADLNVSEGYFGKDSEGNMIEGISINIDDSRIENGKNDLKLICSDQETGVITEKPYTLNVTRQDDFVFYAVQKESVYDANAEFKCYYPSDATGKIEFYETNANGEHLESSPIATLNAVGGTNQTNGLKAILNHQKYFLNKNKAGGTYYYTAKLIDDPKYVTSETVPARYYYHVKAVITPTSTDIRAKENENLTITLTVKDSLNQPHTGTLDFELTYNNSTTQGTIDVTNGVGTYTVPKEKTKSHNRKFK</sequence>
<accession>A0A2A2HE65</accession>
<evidence type="ECO:0000313" key="4">
    <source>
        <dbReference type="Proteomes" id="UP000246004"/>
    </source>
</evidence>
<keyword evidence="3" id="KW-1185">Reference proteome</keyword>
<dbReference type="EMBL" id="LMVN01000011">
    <property type="protein sequence ID" value="PAV07618.1"/>
    <property type="molecule type" value="Genomic_DNA"/>
</dbReference>
<evidence type="ECO:0000313" key="1">
    <source>
        <dbReference type="EMBL" id="PAV07618.1"/>
    </source>
</evidence>
<gene>
    <name evidence="1" type="ORF">ASJ82_08050</name>
    <name evidence="2" type="ORF">MSCUN_09890</name>
</gene>
<organism evidence="1 3">
    <name type="scientific">Methanosphaera cuniculi</name>
    <dbReference type="NCBI Taxonomy" id="1077256"/>
    <lineage>
        <taxon>Archaea</taxon>
        <taxon>Methanobacteriati</taxon>
        <taxon>Methanobacteriota</taxon>
        <taxon>Methanomada group</taxon>
        <taxon>Methanobacteria</taxon>
        <taxon>Methanobacteriales</taxon>
        <taxon>Methanobacteriaceae</taxon>
        <taxon>Methanosphaera</taxon>
    </lineage>
</organism>
<dbReference type="RefSeq" id="WP_095608504.1">
    <property type="nucleotide sequence ID" value="NZ_LMVN01000011.1"/>
</dbReference>
<reference evidence="2 4" key="1">
    <citation type="submission" date="2016-04" db="EMBL/GenBank/DDBJ databases">
        <title>Genome sequence of Methanosphaera cuniculi DSM 4103.</title>
        <authorList>
            <person name="Poehlein A."/>
            <person name="Seedorf H."/>
            <person name="Daniel R."/>
        </authorList>
    </citation>
    <scope>NUCLEOTIDE SEQUENCE [LARGE SCALE GENOMIC DNA]</scope>
    <source>
        <strain evidence="2 4">DSM 4103</strain>
    </source>
</reference>
<protein>
    <submittedName>
        <fullName evidence="2">Bacterial Ig-like domain protein</fullName>
    </submittedName>
</protein>
<proteinExistence type="predicted"/>
<dbReference type="AlphaFoldDB" id="A0A2A2HE65"/>
<reference evidence="1 3" key="2">
    <citation type="journal article" date="2017" name="BMC Genomics">
        <title>Genomic analysis of methanogenic archaea reveals a shift towards energy conservation.</title>
        <authorList>
            <person name="Gilmore S.P."/>
            <person name="Henske J.K."/>
            <person name="Sexton J.A."/>
            <person name="Solomon K.V."/>
            <person name="Seppala S."/>
            <person name="Yoo J.I."/>
            <person name="Huyett L.M."/>
            <person name="Pressman A."/>
            <person name="Cogan J.Z."/>
            <person name="Kivenson V."/>
            <person name="Peng X."/>
            <person name="Tan Y."/>
            <person name="Valentine D.L."/>
            <person name="O'Malley M.A."/>
        </authorList>
    </citation>
    <scope>NUCLEOTIDE SEQUENCE [LARGE SCALE GENOMIC DNA]</scope>
    <source>
        <strain evidence="1 3">1R-7</strain>
    </source>
</reference>
<comment type="caution">
    <text evidence="1">The sequence shown here is derived from an EMBL/GenBank/DDBJ whole genome shotgun (WGS) entry which is preliminary data.</text>
</comment>
<dbReference type="EMBL" id="LWMS01000031">
    <property type="protein sequence ID" value="PWL08058.1"/>
    <property type="molecule type" value="Genomic_DNA"/>
</dbReference>
<name>A0A2A2HE65_9EURY</name>
<evidence type="ECO:0000313" key="2">
    <source>
        <dbReference type="EMBL" id="PWL08058.1"/>
    </source>
</evidence>
<dbReference type="Proteomes" id="UP000246004">
    <property type="component" value="Unassembled WGS sequence"/>
</dbReference>
<evidence type="ECO:0000313" key="3">
    <source>
        <dbReference type="Proteomes" id="UP000217528"/>
    </source>
</evidence>
<dbReference type="Proteomes" id="UP000217528">
    <property type="component" value="Unassembled WGS sequence"/>
</dbReference>